<dbReference type="OrthoDB" id="1689029at2759"/>
<evidence type="ECO:0000256" key="9">
    <source>
        <dbReference type="PIRSR" id="PIRSR605708-1"/>
    </source>
</evidence>
<gene>
    <name evidence="13" type="ORF">PGLA1383_LOCUS23409</name>
</gene>
<evidence type="ECO:0000256" key="10">
    <source>
        <dbReference type="PIRSR" id="PIRSR605708-2"/>
    </source>
</evidence>
<evidence type="ECO:0000259" key="12">
    <source>
        <dbReference type="Pfam" id="PF20510"/>
    </source>
</evidence>
<evidence type="ECO:0000313" key="13">
    <source>
        <dbReference type="EMBL" id="CAE8605290.1"/>
    </source>
</evidence>
<keyword evidence="5 10" id="KW-0479">Metal-binding</keyword>
<evidence type="ECO:0000256" key="6">
    <source>
        <dbReference type="ARBA" id="ARBA00022964"/>
    </source>
</evidence>
<keyword evidence="14" id="KW-1185">Reference proteome</keyword>
<dbReference type="EMBL" id="CAJNNV010017633">
    <property type="protein sequence ID" value="CAE8605290.1"/>
    <property type="molecule type" value="Genomic_DNA"/>
</dbReference>
<accession>A0A813EZ99</accession>
<dbReference type="PANTHER" id="PTHR11056">
    <property type="entry name" value="HOMOGENTISATE 1,2-DIOXYGENASE"/>
    <property type="match status" value="1"/>
</dbReference>
<feature type="binding site" evidence="10">
    <location>
        <position position="427"/>
    </location>
    <ligand>
        <name>Fe cation</name>
        <dbReference type="ChEBI" id="CHEBI:24875"/>
    </ligand>
</feature>
<dbReference type="UniPathway" id="UPA00139">
    <property type="reaction ID" value="UER00339"/>
</dbReference>
<dbReference type="Pfam" id="PF20510">
    <property type="entry name" value="HgmA_N"/>
    <property type="match status" value="2"/>
</dbReference>
<evidence type="ECO:0000256" key="1">
    <source>
        <dbReference type="ARBA" id="ARBA00001962"/>
    </source>
</evidence>
<sequence>LYPELVSGSAFTVPRAKNRYSWLYRIRPSVQHAPDRGSAYQPWAHPTWVSPPFRHPVPPVQFRFRPQPPRPAAGTDFVDGTLTVAANGSGPSSQDGCSANTYAANASMSAKGRFLRNSDADMLILPQDGTLVLRTELGTLQGGRFLDNVSSYVHYLIAVQCSGSLRVRIPADVIFTSAPPLPVVVGFKSERQSGERYANKSVAEMLKDDGVRAHLLPQEGTWQLLATADGKAYVSNGTTAKWAEGFFPAAEEHVPPPSPTGSGALVNSFDSSFSEDFSPGKREFVSHVIKRVPAAIAVIEEMQQLHAEAVSILQTMQDMVLYFLENFGDHFVVPDLGGLFRSEIRRSPLDVVAWYGNLVPCKYDMRLFNAINTVTYDHPDPSINTVLSSYTSTPGLANLDFVIFPPRWVPAEGTFRPPWFHRNCMSEFMGLLQGTYDAKPD</sequence>
<dbReference type="Pfam" id="PF04209">
    <property type="entry name" value="HgmA_C"/>
    <property type="match status" value="1"/>
</dbReference>
<evidence type="ECO:0000256" key="7">
    <source>
        <dbReference type="ARBA" id="ARBA00023002"/>
    </source>
</evidence>
<feature type="domain" description="Homogentisate 1,2-dioxygenase N-terminal" evidence="12">
    <location>
        <begin position="338"/>
        <end position="365"/>
    </location>
</feature>
<dbReference type="GO" id="GO:0006559">
    <property type="term" value="P:L-phenylalanine catabolic process"/>
    <property type="evidence" value="ECO:0007669"/>
    <property type="project" value="UniProtKB-UniPathway"/>
</dbReference>
<keyword evidence="6" id="KW-0223">Dioxygenase</keyword>
<dbReference type="GO" id="GO:0005737">
    <property type="term" value="C:cytoplasm"/>
    <property type="evidence" value="ECO:0007669"/>
    <property type="project" value="TreeGrafter"/>
</dbReference>
<dbReference type="GO" id="GO:0004411">
    <property type="term" value="F:homogentisate 1,2-dioxygenase activity"/>
    <property type="evidence" value="ECO:0007669"/>
    <property type="project" value="UniProtKB-EC"/>
</dbReference>
<evidence type="ECO:0000313" key="14">
    <source>
        <dbReference type="Proteomes" id="UP000654075"/>
    </source>
</evidence>
<dbReference type="Proteomes" id="UP000654075">
    <property type="component" value="Unassembled WGS sequence"/>
</dbReference>
<comment type="pathway">
    <text evidence="2">Amino-acid degradation; L-phenylalanine degradation; acetoacetate and fumarate from L-phenylalanine: step 4/6.</text>
</comment>
<comment type="similarity">
    <text evidence="3">Belongs to the homogentisate dioxygenase family.</text>
</comment>
<dbReference type="InterPro" id="IPR014710">
    <property type="entry name" value="RmlC-like_jellyroll"/>
</dbReference>
<proteinExistence type="inferred from homology"/>
<evidence type="ECO:0000256" key="5">
    <source>
        <dbReference type="ARBA" id="ARBA00022723"/>
    </source>
</evidence>
<comment type="caution">
    <text evidence="13">The sequence shown here is derived from an EMBL/GenBank/DDBJ whole genome shotgun (WGS) entry which is preliminary data.</text>
</comment>
<feature type="binding site" evidence="10">
    <location>
        <position position="421"/>
    </location>
    <ligand>
        <name>Fe cation</name>
        <dbReference type="ChEBI" id="CHEBI:24875"/>
    </ligand>
</feature>
<dbReference type="GO" id="GO:0006570">
    <property type="term" value="P:tyrosine metabolic process"/>
    <property type="evidence" value="ECO:0007669"/>
    <property type="project" value="InterPro"/>
</dbReference>
<reference evidence="13" key="1">
    <citation type="submission" date="2021-02" db="EMBL/GenBank/DDBJ databases">
        <authorList>
            <person name="Dougan E. K."/>
            <person name="Rhodes N."/>
            <person name="Thang M."/>
            <person name="Chan C."/>
        </authorList>
    </citation>
    <scope>NUCLEOTIDE SEQUENCE</scope>
</reference>
<dbReference type="EC" id="1.13.11.5" evidence="4"/>
<dbReference type="AlphaFoldDB" id="A0A813EZ99"/>
<dbReference type="InterPro" id="IPR005708">
    <property type="entry name" value="Homogentis_dOase"/>
</dbReference>
<dbReference type="InterPro" id="IPR011051">
    <property type="entry name" value="RmlC_Cupin_sf"/>
</dbReference>
<feature type="active site" description="Proton acceptor" evidence="9">
    <location>
        <position position="378"/>
    </location>
</feature>
<evidence type="ECO:0000259" key="11">
    <source>
        <dbReference type="Pfam" id="PF04209"/>
    </source>
</evidence>
<dbReference type="Gene3D" id="2.60.120.10">
    <property type="entry name" value="Jelly Rolls"/>
    <property type="match status" value="1"/>
</dbReference>
<feature type="binding site" evidence="10">
    <location>
        <position position="436"/>
    </location>
    <ligand>
        <name>homogentisate</name>
        <dbReference type="ChEBI" id="CHEBI:16169"/>
    </ligand>
</feature>
<feature type="domain" description="Homogentisate 1,2-dioxygenase C-terminal" evidence="11">
    <location>
        <begin position="367"/>
        <end position="440"/>
    </location>
</feature>
<evidence type="ECO:0000256" key="2">
    <source>
        <dbReference type="ARBA" id="ARBA00004704"/>
    </source>
</evidence>
<keyword evidence="8 10" id="KW-0408">Iron</keyword>
<evidence type="ECO:0000256" key="4">
    <source>
        <dbReference type="ARBA" id="ARBA00013127"/>
    </source>
</evidence>
<keyword evidence="7" id="KW-0560">Oxidoreductase</keyword>
<evidence type="ECO:0000256" key="3">
    <source>
        <dbReference type="ARBA" id="ARBA00007757"/>
    </source>
</evidence>
<evidence type="ECO:0000256" key="8">
    <source>
        <dbReference type="ARBA" id="ARBA00023004"/>
    </source>
</evidence>
<dbReference type="InterPro" id="IPR046452">
    <property type="entry name" value="HgmA_N"/>
</dbReference>
<comment type="cofactor">
    <cofactor evidence="1 10">
        <name>Fe cation</name>
        <dbReference type="ChEBI" id="CHEBI:24875"/>
    </cofactor>
</comment>
<dbReference type="SUPFAM" id="SSF51182">
    <property type="entry name" value="RmlC-like cupins"/>
    <property type="match status" value="2"/>
</dbReference>
<feature type="non-terminal residue" evidence="13">
    <location>
        <position position="1"/>
    </location>
</feature>
<dbReference type="GO" id="GO:0046872">
    <property type="term" value="F:metal ion binding"/>
    <property type="evidence" value="ECO:0007669"/>
    <property type="project" value="UniProtKB-KW"/>
</dbReference>
<dbReference type="InterPro" id="IPR046451">
    <property type="entry name" value="HgmA_C"/>
</dbReference>
<protein>
    <recommendedName>
        <fullName evidence="4">homogentisate 1,2-dioxygenase</fullName>
        <ecNumber evidence="4">1.13.11.5</ecNumber>
    </recommendedName>
</protein>
<dbReference type="PANTHER" id="PTHR11056:SF0">
    <property type="entry name" value="HOMOGENTISATE 1,2-DIOXYGENASE"/>
    <property type="match status" value="1"/>
</dbReference>
<feature type="non-terminal residue" evidence="13">
    <location>
        <position position="441"/>
    </location>
</feature>
<name>A0A813EZ99_POLGL</name>
<feature type="domain" description="Homogentisate 1,2-dioxygenase N-terminal" evidence="12">
    <location>
        <begin position="1"/>
        <end position="141"/>
    </location>
</feature>
<organism evidence="13 14">
    <name type="scientific">Polarella glacialis</name>
    <name type="common">Dinoflagellate</name>
    <dbReference type="NCBI Taxonomy" id="89957"/>
    <lineage>
        <taxon>Eukaryota</taxon>
        <taxon>Sar</taxon>
        <taxon>Alveolata</taxon>
        <taxon>Dinophyceae</taxon>
        <taxon>Suessiales</taxon>
        <taxon>Suessiaceae</taxon>
        <taxon>Polarella</taxon>
    </lineage>
</organism>